<dbReference type="GO" id="GO:0004553">
    <property type="term" value="F:hydrolase activity, hydrolyzing O-glycosyl compounds"/>
    <property type="evidence" value="ECO:0007669"/>
    <property type="project" value="TreeGrafter"/>
</dbReference>
<keyword evidence="3" id="KW-1185">Reference proteome</keyword>
<proteinExistence type="predicted"/>
<dbReference type="RefSeq" id="WP_106204084.1">
    <property type="nucleotide sequence ID" value="NZ_PVTD01000002.1"/>
</dbReference>
<evidence type="ECO:0000313" key="2">
    <source>
        <dbReference type="EMBL" id="PRY25157.1"/>
    </source>
</evidence>
<reference evidence="2 3" key="1">
    <citation type="submission" date="2018-03" db="EMBL/GenBank/DDBJ databases">
        <title>Genomic Encyclopedia of Archaeal and Bacterial Type Strains, Phase II (KMG-II): from individual species to whole genera.</title>
        <authorList>
            <person name="Goeker M."/>
        </authorList>
    </citation>
    <scope>NUCLEOTIDE SEQUENCE [LARGE SCALE GENOMIC DNA]</scope>
    <source>
        <strain evidence="2 3">DSM 29328</strain>
    </source>
</reference>
<dbReference type="SUPFAM" id="SSF51445">
    <property type="entry name" value="(Trans)glycosidases"/>
    <property type="match status" value="1"/>
</dbReference>
<dbReference type="PANTHER" id="PTHR12631:SF10">
    <property type="entry name" value="BETA-XYLOSIDASE-LIKE PROTEIN-RELATED"/>
    <property type="match status" value="1"/>
</dbReference>
<dbReference type="Proteomes" id="UP000239480">
    <property type="component" value="Unassembled WGS sequence"/>
</dbReference>
<evidence type="ECO:0000313" key="3">
    <source>
        <dbReference type="Proteomes" id="UP000239480"/>
    </source>
</evidence>
<dbReference type="PANTHER" id="PTHR12631">
    <property type="entry name" value="ALPHA-L-IDURONIDASE"/>
    <property type="match status" value="1"/>
</dbReference>
<feature type="signal peptide" evidence="1">
    <location>
        <begin position="1"/>
        <end position="19"/>
    </location>
</feature>
<dbReference type="InterPro" id="IPR051923">
    <property type="entry name" value="Glycosyl_Hydrolase_39"/>
</dbReference>
<keyword evidence="1" id="KW-0732">Signal</keyword>
<evidence type="ECO:0008006" key="4">
    <source>
        <dbReference type="Google" id="ProtNLM"/>
    </source>
</evidence>
<accession>A0A2T0RVH6</accession>
<sequence length="559" mass="60515">MRLVLSALLASSFATAAFADPAIAPTLGAASNFGQGWQPRMLQAALDAGIRDFRDAVYWDRVERAPGEYVFDTQETLWPDRLPAAGAGTSLTVNNGHSAHDGGATPHSPAAVEAFAAHAAATALRFPAIHSVEVGNEFNSANFVSGPVKDGSLQERAEAYVALLRATEAAVRTERPNVRILGGGVHSIPAGYLAMVADLGGADLMDALVVHPYSTPPEQFARQVGVLRWQPAWSDMPLEVTEFGDTNPETAPGYLLRYYCQMAVSGVERVIWYALNDRGDGHVPLISPRGKVTETGRTWQQIARRMAGREVVAFEPDPYTYGCRFGDEVLVIWGAPRRVSASDSVAFLGPAGDPEEGPHTLSATDPLVLVATEGSVLADPQFAPQPLLADSFHDYRYPHEGDPHPDADPFRRYVLRGREVPLLTRPGQERGGVPWVPYRAAADDPMVRLTAETLLPGGTGERPAEIVHLWEAGLDRVIDLGIDLSPAARSDDGVTLRVALNGQLLHEQIVAEPLEWRLDGLAVKDGDRLEIAVGPNRTATGDVTQYRFRIWRAGEQADR</sequence>
<comment type="caution">
    <text evidence="2">The sequence shown here is derived from an EMBL/GenBank/DDBJ whole genome shotgun (WGS) entry which is preliminary data.</text>
</comment>
<name>A0A2T0RVH6_9RHOB</name>
<feature type="chain" id="PRO_5015547645" description="Glycosyl hydrolase" evidence="1">
    <location>
        <begin position="20"/>
        <end position="559"/>
    </location>
</feature>
<organism evidence="2 3">
    <name type="scientific">Aliiruegeria haliotis</name>
    <dbReference type="NCBI Taxonomy" id="1280846"/>
    <lineage>
        <taxon>Bacteria</taxon>
        <taxon>Pseudomonadati</taxon>
        <taxon>Pseudomonadota</taxon>
        <taxon>Alphaproteobacteria</taxon>
        <taxon>Rhodobacterales</taxon>
        <taxon>Roseobacteraceae</taxon>
        <taxon>Aliiruegeria</taxon>
    </lineage>
</organism>
<dbReference type="OrthoDB" id="9776971at2"/>
<gene>
    <name evidence="2" type="ORF">CLV78_102334</name>
</gene>
<evidence type="ECO:0000256" key="1">
    <source>
        <dbReference type="SAM" id="SignalP"/>
    </source>
</evidence>
<dbReference type="AlphaFoldDB" id="A0A2T0RVH6"/>
<protein>
    <recommendedName>
        <fullName evidence="4">Glycosyl hydrolase</fullName>
    </recommendedName>
</protein>
<dbReference type="Gene3D" id="3.20.20.80">
    <property type="entry name" value="Glycosidases"/>
    <property type="match status" value="1"/>
</dbReference>
<dbReference type="EMBL" id="PVTD01000002">
    <property type="protein sequence ID" value="PRY25157.1"/>
    <property type="molecule type" value="Genomic_DNA"/>
</dbReference>
<dbReference type="InterPro" id="IPR017853">
    <property type="entry name" value="GH"/>
</dbReference>